<accession>A0ABW8EXB0</accession>
<gene>
    <name evidence="1" type="ORF">ACIPEN_09685</name>
</gene>
<dbReference type="Proteomes" id="UP001617427">
    <property type="component" value="Unassembled WGS sequence"/>
</dbReference>
<reference evidence="1 2" key="1">
    <citation type="submission" date="2024-10" db="EMBL/GenBank/DDBJ databases">
        <title>The Natural Products Discovery Center: Release of the First 8490 Sequenced Strains for Exploring Actinobacteria Biosynthetic Diversity.</title>
        <authorList>
            <person name="Kalkreuter E."/>
            <person name="Kautsar S.A."/>
            <person name="Yang D."/>
            <person name="Bader C.D."/>
            <person name="Teijaro C.N."/>
            <person name="Fluegel L."/>
            <person name="Davis C.M."/>
            <person name="Simpson J.R."/>
            <person name="Lauterbach L."/>
            <person name="Steele A.D."/>
            <person name="Gui C."/>
            <person name="Meng S."/>
            <person name="Li G."/>
            <person name="Viehrig K."/>
            <person name="Ye F."/>
            <person name="Su P."/>
            <person name="Kiefer A.F."/>
            <person name="Nichols A."/>
            <person name="Cepeda A.J."/>
            <person name="Yan W."/>
            <person name="Fan B."/>
            <person name="Jiang Y."/>
            <person name="Adhikari A."/>
            <person name="Zheng C.-J."/>
            <person name="Schuster L."/>
            <person name="Cowan T.M."/>
            <person name="Smanski M.J."/>
            <person name="Chevrette M.G."/>
            <person name="De Carvalho L.P.S."/>
            <person name="Shen B."/>
        </authorList>
    </citation>
    <scope>NUCLEOTIDE SEQUENCE [LARGE SCALE GENOMIC DNA]</scope>
    <source>
        <strain evidence="1 2">NPDC087045</strain>
    </source>
</reference>
<keyword evidence="2" id="KW-1185">Reference proteome</keyword>
<protein>
    <submittedName>
        <fullName evidence="1">WbqC family protein</fullName>
    </submittedName>
</protein>
<sequence>MKRVAIVQSNYIPWKGYFDLIGSVDEFILYDDVQYTNNDWRNRNLIKTPQGLHWLTVPVRISGRFQQLIHETEIAGSHWTKGHWKSLQLNYQRTPFFAAYESELRHFYMEQEFSHLSVLNRTFICWVMEKLGIRTHLSSSQNYVLEGDRNQRLVNLCRQAGATEYISGPAAREYLDETLFAQSGIHVTWFDYSNYPPYPQKWGAFEHGVTVLDLLFNMGPSSSRYLKSGCIKDYDTPISPTPPGSDHA</sequence>
<name>A0ABW8EXB0_9BURK</name>
<dbReference type="Pfam" id="PF08889">
    <property type="entry name" value="WbqC"/>
    <property type="match status" value="1"/>
</dbReference>
<dbReference type="InterPro" id="IPR014985">
    <property type="entry name" value="WbqC"/>
</dbReference>
<evidence type="ECO:0000313" key="2">
    <source>
        <dbReference type="Proteomes" id="UP001617427"/>
    </source>
</evidence>
<dbReference type="RefSeq" id="WP_402700029.1">
    <property type="nucleotide sequence ID" value="NZ_JBIUZV010000004.1"/>
</dbReference>
<evidence type="ECO:0000313" key="1">
    <source>
        <dbReference type="EMBL" id="MFJ3046092.1"/>
    </source>
</evidence>
<organism evidence="1 2">
    <name type="scientific">Herbaspirillum chlorophenolicum</name>
    <dbReference type="NCBI Taxonomy" id="211589"/>
    <lineage>
        <taxon>Bacteria</taxon>
        <taxon>Pseudomonadati</taxon>
        <taxon>Pseudomonadota</taxon>
        <taxon>Betaproteobacteria</taxon>
        <taxon>Burkholderiales</taxon>
        <taxon>Oxalobacteraceae</taxon>
        <taxon>Herbaspirillum</taxon>
    </lineage>
</organism>
<dbReference type="EMBL" id="JBIUZV010000004">
    <property type="protein sequence ID" value="MFJ3046092.1"/>
    <property type="molecule type" value="Genomic_DNA"/>
</dbReference>
<comment type="caution">
    <text evidence="1">The sequence shown here is derived from an EMBL/GenBank/DDBJ whole genome shotgun (WGS) entry which is preliminary data.</text>
</comment>
<proteinExistence type="predicted"/>